<keyword evidence="9 10" id="KW-0998">Cell outer membrane</keyword>
<evidence type="ECO:0000256" key="13">
    <source>
        <dbReference type="SAM" id="SignalP"/>
    </source>
</evidence>
<evidence type="ECO:0000256" key="2">
    <source>
        <dbReference type="ARBA" id="ARBA00022448"/>
    </source>
</evidence>
<dbReference type="SUPFAM" id="SSF56935">
    <property type="entry name" value="Porins"/>
    <property type="match status" value="1"/>
</dbReference>
<comment type="subcellular location">
    <subcellularLocation>
        <location evidence="1 10">Cell outer membrane</location>
        <topology evidence="1 10">Multi-pass membrane protein</topology>
    </subcellularLocation>
</comment>
<dbReference type="EMBL" id="LMTR01000066">
    <property type="protein sequence ID" value="KWT67117.1"/>
    <property type="molecule type" value="Genomic_DNA"/>
</dbReference>
<evidence type="ECO:0000256" key="6">
    <source>
        <dbReference type="ARBA" id="ARBA00023077"/>
    </source>
</evidence>
<dbReference type="Gene3D" id="2.40.170.20">
    <property type="entry name" value="TonB-dependent receptor, beta-barrel domain"/>
    <property type="match status" value="1"/>
</dbReference>
<dbReference type="InterPro" id="IPR039426">
    <property type="entry name" value="TonB-dep_rcpt-like"/>
</dbReference>
<gene>
    <name evidence="16" type="ORF">APY04_2104</name>
</gene>
<comment type="caution">
    <text evidence="16">The sequence shown here is derived from an EMBL/GenBank/DDBJ whole genome shotgun (WGS) entry which is preliminary data.</text>
</comment>
<protein>
    <submittedName>
        <fullName evidence="16">Outer membrane vitamin B12 receptor BtuB</fullName>
    </submittedName>
</protein>
<evidence type="ECO:0000256" key="10">
    <source>
        <dbReference type="PROSITE-ProRule" id="PRU01360"/>
    </source>
</evidence>
<dbReference type="Proteomes" id="UP000059074">
    <property type="component" value="Unassembled WGS sequence"/>
</dbReference>
<dbReference type="PATRIC" id="fig|121290.4.peg.1396"/>
<evidence type="ECO:0000256" key="9">
    <source>
        <dbReference type="ARBA" id="ARBA00023237"/>
    </source>
</evidence>
<evidence type="ECO:0000256" key="12">
    <source>
        <dbReference type="SAM" id="MobiDB-lite"/>
    </source>
</evidence>
<dbReference type="PROSITE" id="PS52016">
    <property type="entry name" value="TONB_DEPENDENT_REC_3"/>
    <property type="match status" value="1"/>
</dbReference>
<evidence type="ECO:0000313" key="17">
    <source>
        <dbReference type="Proteomes" id="UP000059074"/>
    </source>
</evidence>
<dbReference type="InterPro" id="IPR012910">
    <property type="entry name" value="Plug_dom"/>
</dbReference>
<reference evidence="16 17" key="1">
    <citation type="submission" date="2015-10" db="EMBL/GenBank/DDBJ databases">
        <title>Transcriptomic analysis of a linuron degrading triple-species bacterial consortium.</title>
        <authorList>
            <person name="Albers P."/>
        </authorList>
    </citation>
    <scope>NUCLEOTIDE SEQUENCE [LARGE SCALE GENOMIC DNA]</scope>
    <source>
        <strain evidence="16 17">WDL6</strain>
    </source>
</reference>
<evidence type="ECO:0000256" key="3">
    <source>
        <dbReference type="ARBA" id="ARBA00022452"/>
    </source>
</evidence>
<feature type="compositionally biased region" description="Polar residues" evidence="12">
    <location>
        <begin position="59"/>
        <end position="80"/>
    </location>
</feature>
<dbReference type="PANTHER" id="PTHR30069:SF29">
    <property type="entry name" value="HEMOGLOBIN AND HEMOGLOBIN-HAPTOGLOBIN-BINDING PROTEIN 1-RELATED"/>
    <property type="match status" value="1"/>
</dbReference>
<evidence type="ECO:0000256" key="4">
    <source>
        <dbReference type="ARBA" id="ARBA00022692"/>
    </source>
</evidence>
<dbReference type="Pfam" id="PF00593">
    <property type="entry name" value="TonB_dep_Rec_b-barrel"/>
    <property type="match status" value="1"/>
</dbReference>
<keyword evidence="8 16" id="KW-0675">Receptor</keyword>
<dbReference type="GO" id="GO:0009279">
    <property type="term" value="C:cell outer membrane"/>
    <property type="evidence" value="ECO:0007669"/>
    <property type="project" value="UniProtKB-SubCell"/>
</dbReference>
<dbReference type="InterPro" id="IPR037066">
    <property type="entry name" value="Plug_dom_sf"/>
</dbReference>
<dbReference type="AlphaFoldDB" id="A0A109BEB1"/>
<evidence type="ECO:0000256" key="1">
    <source>
        <dbReference type="ARBA" id="ARBA00004571"/>
    </source>
</evidence>
<feature type="signal peptide" evidence="13">
    <location>
        <begin position="1"/>
        <end position="19"/>
    </location>
</feature>
<feature type="domain" description="TonB-dependent receptor-like beta-barrel" evidence="14">
    <location>
        <begin position="209"/>
        <end position="634"/>
    </location>
</feature>
<name>A0A109BEB1_HYPSL</name>
<evidence type="ECO:0000256" key="7">
    <source>
        <dbReference type="ARBA" id="ARBA00023136"/>
    </source>
</evidence>
<evidence type="ECO:0000256" key="8">
    <source>
        <dbReference type="ARBA" id="ARBA00023170"/>
    </source>
</evidence>
<accession>A0A109BEB1</accession>
<evidence type="ECO:0000256" key="11">
    <source>
        <dbReference type="RuleBase" id="RU003357"/>
    </source>
</evidence>
<dbReference type="InterPro" id="IPR036942">
    <property type="entry name" value="Beta-barrel_TonB_sf"/>
</dbReference>
<evidence type="ECO:0000259" key="15">
    <source>
        <dbReference type="Pfam" id="PF07715"/>
    </source>
</evidence>
<dbReference type="CDD" id="cd01347">
    <property type="entry name" value="ligand_gated_channel"/>
    <property type="match status" value="1"/>
</dbReference>
<feature type="chain" id="PRO_5007132573" evidence="13">
    <location>
        <begin position="20"/>
        <end position="663"/>
    </location>
</feature>
<dbReference type="STRING" id="121290.APY04_2104"/>
<sequence length="663" mass="71183">MLALTVSVVAIAGATGANAQTADDLAAAELPPLEVEGSQKKKVVKKRPNAEPQVPVAQASGSGAGTTDATVSHTANNTPTDAAKVGSSVVVLTEKDLNAQSKTYLKDYLQQVTGVNFSQNGPPGTTTRISVRGVSIKYVKVLVDGIDVSDPSGTTTETHFQHLMVGDVSRIEVLKGSQSTLYGGDAIGGVISIETKAATKPGFFQSGSAEYGTYNTYNGNYTAGYAAADGSNIALSVQGVNTDGFSAYARGTEDDGYRNLTLSGRGKYRVSDAVSLFFAGRTTDARYYYDDFGADAYNYGDFAQHAGRAGMEVSMLGGAFINTFAIQGMTVTRDLFQENSNPKGSFYDGDRIKGEYKGVLSINERLAFLAGADWERTSVSNSNISYSPSADIAGVYAQLMMEPIDGLMLTGGGRVDEHSEFGRFNTYRLTAAYQLPGTETKIRGSLATGFRAPALDEMYGMYLPWYQYYGNTALTPEESKSWDVGIDQGFHQGRYLLSATYFEIDTENAIIFDWTGCTPTVPCMINVPGVTNRRGVELSATAQFTDYLAMSAGYTYTDTEIPSGARLAFVPKHSLVLGLDVKPIDKVELNVVGQYVVDTFQSATTHLDDYFLLSAKASYEFTPGWKAYVRGENLLDEKYQTIATYGTAGLTVFGGIQMAMPAN</sequence>
<evidence type="ECO:0000259" key="14">
    <source>
        <dbReference type="Pfam" id="PF00593"/>
    </source>
</evidence>
<comment type="similarity">
    <text evidence="10 11">Belongs to the TonB-dependent receptor family.</text>
</comment>
<keyword evidence="5 13" id="KW-0732">Signal</keyword>
<feature type="domain" description="TonB-dependent receptor plug" evidence="15">
    <location>
        <begin position="83"/>
        <end position="190"/>
    </location>
</feature>
<feature type="region of interest" description="Disordered" evidence="12">
    <location>
        <begin position="37"/>
        <end position="80"/>
    </location>
</feature>
<organism evidence="16 17">
    <name type="scientific">Hyphomicrobium sulfonivorans</name>
    <dbReference type="NCBI Taxonomy" id="121290"/>
    <lineage>
        <taxon>Bacteria</taxon>
        <taxon>Pseudomonadati</taxon>
        <taxon>Pseudomonadota</taxon>
        <taxon>Alphaproteobacteria</taxon>
        <taxon>Hyphomicrobiales</taxon>
        <taxon>Hyphomicrobiaceae</taxon>
        <taxon>Hyphomicrobium</taxon>
    </lineage>
</organism>
<dbReference type="PANTHER" id="PTHR30069">
    <property type="entry name" value="TONB-DEPENDENT OUTER MEMBRANE RECEPTOR"/>
    <property type="match status" value="1"/>
</dbReference>
<keyword evidence="2 10" id="KW-0813">Transport</keyword>
<dbReference type="Gene3D" id="2.170.130.10">
    <property type="entry name" value="TonB-dependent receptor, plug domain"/>
    <property type="match status" value="1"/>
</dbReference>
<dbReference type="Pfam" id="PF07715">
    <property type="entry name" value="Plug"/>
    <property type="match status" value="1"/>
</dbReference>
<dbReference type="GO" id="GO:0015344">
    <property type="term" value="F:siderophore uptake transmembrane transporter activity"/>
    <property type="evidence" value="ECO:0007669"/>
    <property type="project" value="TreeGrafter"/>
</dbReference>
<keyword evidence="7 10" id="KW-0472">Membrane</keyword>
<dbReference type="InterPro" id="IPR000531">
    <property type="entry name" value="Beta-barrel_TonB"/>
</dbReference>
<dbReference type="GO" id="GO:0044718">
    <property type="term" value="P:siderophore transmembrane transport"/>
    <property type="evidence" value="ECO:0007669"/>
    <property type="project" value="TreeGrafter"/>
</dbReference>
<evidence type="ECO:0000256" key="5">
    <source>
        <dbReference type="ARBA" id="ARBA00022729"/>
    </source>
</evidence>
<proteinExistence type="inferred from homology"/>
<keyword evidence="4 10" id="KW-0812">Transmembrane</keyword>
<keyword evidence="17" id="KW-1185">Reference proteome</keyword>
<keyword evidence="6 11" id="KW-0798">TonB box</keyword>
<evidence type="ECO:0000313" key="16">
    <source>
        <dbReference type="EMBL" id="KWT67117.1"/>
    </source>
</evidence>
<keyword evidence="3 10" id="KW-1134">Transmembrane beta strand</keyword>